<dbReference type="EMBL" id="CP046147">
    <property type="protein sequence ID" value="WFG39562.1"/>
    <property type="molecule type" value="Genomic_DNA"/>
</dbReference>
<dbReference type="Pfam" id="PF00486">
    <property type="entry name" value="Trans_reg_C"/>
    <property type="match status" value="1"/>
</dbReference>
<dbReference type="SUPFAM" id="SSF55781">
    <property type="entry name" value="GAF domain-like"/>
    <property type="match status" value="1"/>
</dbReference>
<dbReference type="Proteomes" id="UP001321249">
    <property type="component" value="Unassembled WGS sequence"/>
</dbReference>
<reference evidence="9" key="2">
    <citation type="journal article" date="2023" name="Nat. Commun.">
        <title>Cultivation of marine bacteria of the SAR202 clade.</title>
        <authorList>
            <person name="Lim Y."/>
            <person name="Seo J.H."/>
            <person name="Giovannoni S.J."/>
            <person name="Kang I."/>
            <person name="Cho J.C."/>
        </authorList>
    </citation>
    <scope>NUCLEOTIDE SEQUENCE</scope>
    <source>
        <strain evidence="9">JH1073</strain>
    </source>
</reference>
<reference evidence="10 11" key="1">
    <citation type="submission" date="2019-11" db="EMBL/GenBank/DDBJ databases">
        <authorList>
            <person name="Cho J.-C."/>
        </authorList>
    </citation>
    <scope>NUCLEOTIDE SEQUENCE [LARGE SCALE GENOMIC DNA]</scope>
    <source>
        <strain evidence="9 10">JH1073</strain>
        <strain evidence="8 11">JH702</strain>
    </source>
</reference>
<evidence type="ECO:0000256" key="3">
    <source>
        <dbReference type="ARBA" id="ARBA00023163"/>
    </source>
</evidence>
<dbReference type="InterPro" id="IPR001867">
    <property type="entry name" value="OmpR/PhoB-type_DNA-bd"/>
</dbReference>
<keyword evidence="3" id="KW-0804">Transcription</keyword>
<dbReference type="InterPro" id="IPR036388">
    <property type="entry name" value="WH-like_DNA-bd_sf"/>
</dbReference>
<proteinExistence type="predicted"/>
<dbReference type="Gene3D" id="3.30.450.40">
    <property type="match status" value="1"/>
</dbReference>
<dbReference type="EMBL" id="WMBE01000001">
    <property type="protein sequence ID" value="MDG0865695.1"/>
    <property type="molecule type" value="Genomic_DNA"/>
</dbReference>
<dbReference type="AlphaFoldDB" id="A0AAJ6CTG4"/>
<feature type="domain" description="OmpR/PhoB-type" evidence="7">
    <location>
        <begin position="284"/>
        <end position="383"/>
    </location>
</feature>
<evidence type="ECO:0000313" key="10">
    <source>
        <dbReference type="Proteomes" id="UP001219901"/>
    </source>
</evidence>
<reference evidence="10" key="3">
    <citation type="submission" date="2023-06" db="EMBL/GenBank/DDBJ databases">
        <title>Pangenomics reveal diversification of enzyme families and niche specialization in globally abundant SAR202 bacteria.</title>
        <authorList>
            <person name="Saw J.H.W."/>
        </authorList>
    </citation>
    <scope>NUCLEOTIDE SEQUENCE [LARGE SCALE GENOMIC DNA]</scope>
    <source>
        <strain evidence="10">JH1073</strain>
    </source>
</reference>
<dbReference type="GO" id="GO:0003677">
    <property type="term" value="F:DNA binding"/>
    <property type="evidence" value="ECO:0007669"/>
    <property type="project" value="UniProtKB-UniRule"/>
</dbReference>
<feature type="DNA-binding region" description="OmpR/PhoB-type" evidence="4">
    <location>
        <begin position="284"/>
        <end position="383"/>
    </location>
</feature>
<protein>
    <recommendedName>
        <fullName evidence="7">OmpR/PhoB-type domain-containing protein</fullName>
    </recommendedName>
</protein>
<organism evidence="9 10">
    <name type="scientific">Candidatus Lucifugimonas marina</name>
    <dbReference type="NCBI Taxonomy" id="3038979"/>
    <lineage>
        <taxon>Bacteria</taxon>
        <taxon>Bacillati</taxon>
        <taxon>Chloroflexota</taxon>
        <taxon>Dehalococcoidia</taxon>
        <taxon>SAR202 cluster</taxon>
        <taxon>Candidatus Lucifugimonadales</taxon>
        <taxon>Candidatus Lucifugimonadaceae</taxon>
        <taxon>Candidatus Lucifugimonas</taxon>
    </lineage>
</organism>
<evidence type="ECO:0000313" key="11">
    <source>
        <dbReference type="Proteomes" id="UP001321249"/>
    </source>
</evidence>
<gene>
    <name evidence="8" type="ORF">GKO46_01225</name>
    <name evidence="9" type="ORF">GKO48_08000</name>
</gene>
<evidence type="ECO:0000256" key="4">
    <source>
        <dbReference type="PROSITE-ProRule" id="PRU01091"/>
    </source>
</evidence>
<keyword evidence="6" id="KW-0472">Membrane</keyword>
<evidence type="ECO:0000256" key="1">
    <source>
        <dbReference type="ARBA" id="ARBA00023015"/>
    </source>
</evidence>
<feature type="transmembrane region" description="Helical" evidence="6">
    <location>
        <begin position="37"/>
        <end position="70"/>
    </location>
</feature>
<keyword evidence="6" id="KW-1133">Transmembrane helix</keyword>
<accession>A0AAJ6CTG4</accession>
<evidence type="ECO:0000313" key="8">
    <source>
        <dbReference type="EMBL" id="MDG0865695.1"/>
    </source>
</evidence>
<keyword evidence="1" id="KW-0805">Transcription regulation</keyword>
<keyword evidence="5" id="KW-0175">Coiled coil</keyword>
<keyword evidence="6" id="KW-0812">Transmembrane</keyword>
<dbReference type="SMART" id="SM00862">
    <property type="entry name" value="Trans_reg_C"/>
    <property type="match status" value="1"/>
</dbReference>
<keyword evidence="2 4" id="KW-0238">DNA-binding</keyword>
<evidence type="ECO:0000256" key="2">
    <source>
        <dbReference type="ARBA" id="ARBA00023125"/>
    </source>
</evidence>
<dbReference type="Gene3D" id="1.10.10.10">
    <property type="entry name" value="Winged helix-like DNA-binding domain superfamily/Winged helix DNA-binding domain"/>
    <property type="match status" value="1"/>
</dbReference>
<evidence type="ECO:0000256" key="5">
    <source>
        <dbReference type="SAM" id="Coils"/>
    </source>
</evidence>
<dbReference type="GO" id="GO:0006355">
    <property type="term" value="P:regulation of DNA-templated transcription"/>
    <property type="evidence" value="ECO:0007669"/>
    <property type="project" value="InterPro"/>
</dbReference>
<dbReference type="SUPFAM" id="SSF46894">
    <property type="entry name" value="C-terminal effector domain of the bipartite response regulators"/>
    <property type="match status" value="1"/>
</dbReference>
<dbReference type="CDD" id="cd00383">
    <property type="entry name" value="trans_reg_C"/>
    <property type="match status" value="1"/>
</dbReference>
<keyword evidence="10" id="KW-1185">Reference proteome</keyword>
<evidence type="ECO:0000313" key="9">
    <source>
        <dbReference type="EMBL" id="WFG39562.1"/>
    </source>
</evidence>
<dbReference type="PROSITE" id="PS51755">
    <property type="entry name" value="OMPR_PHOB"/>
    <property type="match status" value="1"/>
</dbReference>
<dbReference type="RefSeq" id="WP_342823386.1">
    <property type="nucleotide sequence ID" value="NZ_CP046146.1"/>
</dbReference>
<dbReference type="InterPro" id="IPR029016">
    <property type="entry name" value="GAF-like_dom_sf"/>
</dbReference>
<dbReference type="Proteomes" id="UP001219901">
    <property type="component" value="Chromosome"/>
</dbReference>
<sequence length="398" mass="42373">MTSFLSNSSTFDSNSDTSEATSQWTDALSANWKRYSIAGVLVIAIAAGIGVITSSLLVLIPITAAFVIATAIGHARLKARNVDVEQQLAEAKEQLESEASASRILGGIRVLRGNNVMSQDARLATAARMATEYPAAVVFNLRDAHGVLSPSNWSYDGQLSHIRDSFEPVDGNDPGATAARQGSAIVISAEESGAMPLPEWAEQAGFRQGIVTPISRGLDTVGVVYVLNKSENLPTLKEIEQLELMVSFSSLDGLIPGTEISNSQSQPFRVVENTAATSSATQTIAPIRMAGFALNPESERMEMDGSLISLSPTEFMLMHTLASSPDKPVSAVELMDRCWSKDSRPADNAVDVAIFRLRKKLNKSASGKGLIKTVRGSGYMFIPPAPAVNGSQSTIIAD</sequence>
<evidence type="ECO:0000256" key="6">
    <source>
        <dbReference type="SAM" id="Phobius"/>
    </source>
</evidence>
<dbReference type="InterPro" id="IPR016032">
    <property type="entry name" value="Sig_transdc_resp-reg_C-effctor"/>
</dbReference>
<evidence type="ECO:0000259" key="7">
    <source>
        <dbReference type="PROSITE" id="PS51755"/>
    </source>
</evidence>
<name>A0AAJ6CTG4_9CHLR</name>
<dbReference type="GO" id="GO:0000160">
    <property type="term" value="P:phosphorelay signal transduction system"/>
    <property type="evidence" value="ECO:0007669"/>
    <property type="project" value="InterPro"/>
</dbReference>
<feature type="coiled-coil region" evidence="5">
    <location>
        <begin position="74"/>
        <end position="101"/>
    </location>
</feature>